<dbReference type="InterPro" id="IPR025979">
    <property type="entry name" value="ChrR-like_cupin_dom"/>
</dbReference>
<dbReference type="InterPro" id="IPR011051">
    <property type="entry name" value="RmlC_Cupin_sf"/>
</dbReference>
<gene>
    <name evidence="2" type="ORF">MGWOODY_XGa558</name>
</gene>
<dbReference type="EMBL" id="CZRL01000041">
    <property type="protein sequence ID" value="CUS50891.1"/>
    <property type="molecule type" value="Genomic_DNA"/>
</dbReference>
<evidence type="ECO:0000259" key="1">
    <source>
        <dbReference type="Pfam" id="PF12973"/>
    </source>
</evidence>
<reference evidence="2" key="1">
    <citation type="submission" date="2015-10" db="EMBL/GenBank/DDBJ databases">
        <authorList>
            <person name="Gilbert D.G."/>
        </authorList>
    </citation>
    <scope>NUCLEOTIDE SEQUENCE</scope>
</reference>
<evidence type="ECO:0000313" key="2">
    <source>
        <dbReference type="EMBL" id="CUS50891.1"/>
    </source>
</evidence>
<dbReference type="Pfam" id="PF12973">
    <property type="entry name" value="Cupin_7"/>
    <property type="match status" value="1"/>
</dbReference>
<proteinExistence type="predicted"/>
<name>A0A170PQV0_9ZZZZ</name>
<dbReference type="SUPFAM" id="SSF51182">
    <property type="entry name" value="RmlC-like cupins"/>
    <property type="match status" value="1"/>
</dbReference>
<sequence>MTSDRLVINIYDTPYTAYDLEGPLQEDMQLLNISYSQETGRGWYVIRMAPGAASIPHTHESREEYLILDGDLIENDGTVLKAGDFVSYAPGTHHNSRTENGCLLIGLNRTEG</sequence>
<protein>
    <recommendedName>
        <fullName evidence="1">ChrR-like cupin domain-containing protein</fullName>
    </recommendedName>
</protein>
<dbReference type="InterPro" id="IPR014710">
    <property type="entry name" value="RmlC-like_jellyroll"/>
</dbReference>
<feature type="domain" description="ChrR-like cupin" evidence="1">
    <location>
        <begin position="24"/>
        <end position="104"/>
    </location>
</feature>
<dbReference type="AlphaFoldDB" id="A0A170PQV0"/>
<organism evidence="2">
    <name type="scientific">hydrothermal vent metagenome</name>
    <dbReference type="NCBI Taxonomy" id="652676"/>
    <lineage>
        <taxon>unclassified sequences</taxon>
        <taxon>metagenomes</taxon>
        <taxon>ecological metagenomes</taxon>
    </lineage>
</organism>
<accession>A0A170PQV0</accession>
<dbReference type="Gene3D" id="2.60.120.10">
    <property type="entry name" value="Jelly Rolls"/>
    <property type="match status" value="1"/>
</dbReference>